<name>A0A3N0CLF5_9ACTN</name>
<evidence type="ECO:0008006" key="5">
    <source>
        <dbReference type="Google" id="ProtNLM"/>
    </source>
</evidence>
<keyword evidence="4" id="KW-1185">Reference proteome</keyword>
<gene>
    <name evidence="3" type="ORF">EFK50_07140</name>
</gene>
<proteinExistence type="predicted"/>
<evidence type="ECO:0000313" key="3">
    <source>
        <dbReference type="EMBL" id="RNL64295.1"/>
    </source>
</evidence>
<evidence type="ECO:0000313" key="4">
    <source>
        <dbReference type="Proteomes" id="UP000267128"/>
    </source>
</evidence>
<dbReference type="EMBL" id="RJSE01000005">
    <property type="protein sequence ID" value="RNL64295.1"/>
    <property type="molecule type" value="Genomic_DNA"/>
</dbReference>
<evidence type="ECO:0000256" key="1">
    <source>
        <dbReference type="SAM" id="MobiDB-lite"/>
    </source>
</evidence>
<sequence length="302" mass="32033">MNTPTRLAAYGAGLAVVLTGGWLLGDRTDLGDVDRPTESHSGAHAGDTAEGNDMKMTDGTAKVPGGLQVAENGYSLDLAPTGYTSGTQTIEFKVLGPDGEPLTDYTEEHEKDLHLIVVRRSFSDFQHVHPTLDRTTGTWSVDVDLEPGTWRVFADFVPAGADEGLTLGTDLFVAGSPGNESLPEVVRTATVGGFTVTVAGDLAAGEHSMLEFEVSRNGRPVTDLEPYLGAYGHLVALRERDLAYLHVHPGGEPGDGKTEPGPTIDFGAEVPSAGRYHLYLDFKVGGVVRTAQFALDATRGTR</sequence>
<keyword evidence="2" id="KW-0812">Transmembrane</keyword>
<dbReference type="RefSeq" id="WP_123226871.1">
    <property type="nucleotide sequence ID" value="NZ_RJSE01000005.1"/>
</dbReference>
<evidence type="ECO:0000256" key="2">
    <source>
        <dbReference type="SAM" id="Phobius"/>
    </source>
</evidence>
<accession>A0A3N0CLF5</accession>
<dbReference type="Proteomes" id="UP000267128">
    <property type="component" value="Unassembled WGS sequence"/>
</dbReference>
<keyword evidence="2" id="KW-0472">Membrane</keyword>
<reference evidence="3 4" key="1">
    <citation type="submission" date="2018-11" db="EMBL/GenBank/DDBJ databases">
        <authorList>
            <person name="Li F."/>
        </authorList>
    </citation>
    <scope>NUCLEOTIDE SEQUENCE [LARGE SCALE GENOMIC DNA]</scope>
    <source>
        <strain evidence="3 4">Gsoil 097</strain>
    </source>
</reference>
<keyword evidence="2" id="KW-1133">Transmembrane helix</keyword>
<protein>
    <recommendedName>
        <fullName evidence="5">Heavy-metal-associated domain-containing protein</fullName>
    </recommendedName>
</protein>
<feature type="transmembrane region" description="Helical" evidence="2">
    <location>
        <begin position="7"/>
        <end position="25"/>
    </location>
</feature>
<dbReference type="OrthoDB" id="128043at2"/>
<organism evidence="3 4">
    <name type="scientific">Nocardioides marmoriginsengisoli</name>
    <dbReference type="NCBI Taxonomy" id="661483"/>
    <lineage>
        <taxon>Bacteria</taxon>
        <taxon>Bacillati</taxon>
        <taxon>Actinomycetota</taxon>
        <taxon>Actinomycetes</taxon>
        <taxon>Propionibacteriales</taxon>
        <taxon>Nocardioidaceae</taxon>
        <taxon>Nocardioides</taxon>
    </lineage>
</organism>
<comment type="caution">
    <text evidence="3">The sequence shown here is derived from an EMBL/GenBank/DDBJ whole genome shotgun (WGS) entry which is preliminary data.</text>
</comment>
<feature type="region of interest" description="Disordered" evidence="1">
    <location>
        <begin position="33"/>
        <end position="54"/>
    </location>
</feature>
<dbReference type="AlphaFoldDB" id="A0A3N0CLF5"/>